<keyword evidence="4" id="KW-1185">Reference proteome</keyword>
<reference evidence="4" key="1">
    <citation type="journal article" date="2019" name="Int. J. Syst. Evol. Microbiol.">
        <title>The Global Catalogue of Microorganisms (GCM) 10K type strain sequencing project: providing services to taxonomists for standard genome sequencing and annotation.</title>
        <authorList>
            <consortium name="The Broad Institute Genomics Platform"/>
            <consortium name="The Broad Institute Genome Sequencing Center for Infectious Disease"/>
            <person name="Wu L."/>
            <person name="Ma J."/>
        </authorList>
    </citation>
    <scope>NUCLEOTIDE SEQUENCE [LARGE SCALE GENOMIC DNA]</scope>
    <source>
        <strain evidence="4">JCM 17919</strain>
    </source>
</reference>
<dbReference type="PROSITE" id="PS50206">
    <property type="entry name" value="RHODANESE_3"/>
    <property type="match status" value="1"/>
</dbReference>
<protein>
    <recommendedName>
        <fullName evidence="5">Rhodanese domain-containing protein</fullName>
    </recommendedName>
</protein>
<accession>A0ABP8G6I1</accession>
<feature type="domain" description="Rhodanese" evidence="1">
    <location>
        <begin position="3"/>
        <end position="93"/>
    </location>
</feature>
<organism evidence="3 4">
    <name type="scientific">Flaviaesturariibacter amylovorans</name>
    <dbReference type="NCBI Taxonomy" id="1084520"/>
    <lineage>
        <taxon>Bacteria</taxon>
        <taxon>Pseudomonadati</taxon>
        <taxon>Bacteroidota</taxon>
        <taxon>Chitinophagia</taxon>
        <taxon>Chitinophagales</taxon>
        <taxon>Chitinophagaceae</taxon>
        <taxon>Flaviaestuariibacter</taxon>
    </lineage>
</organism>
<dbReference type="CDD" id="cd00158">
    <property type="entry name" value="RHOD"/>
    <property type="match status" value="1"/>
</dbReference>
<gene>
    <name evidence="3" type="ORF">GCM10023184_02450</name>
</gene>
<dbReference type="PANTHER" id="PTHR43031:SF16">
    <property type="entry name" value="OXIDOREDUCTASE"/>
    <property type="match status" value="1"/>
</dbReference>
<dbReference type="Gene3D" id="3.40.250.10">
    <property type="entry name" value="Rhodanese-like domain"/>
    <property type="match status" value="1"/>
</dbReference>
<dbReference type="SUPFAM" id="SSF52833">
    <property type="entry name" value="Thioredoxin-like"/>
    <property type="match status" value="1"/>
</dbReference>
<proteinExistence type="predicted"/>
<evidence type="ECO:0000259" key="1">
    <source>
        <dbReference type="PROSITE" id="PS50206"/>
    </source>
</evidence>
<dbReference type="EMBL" id="BAABGY010000001">
    <property type="protein sequence ID" value="GAA4318310.1"/>
    <property type="molecule type" value="Genomic_DNA"/>
</dbReference>
<dbReference type="CDD" id="cd02947">
    <property type="entry name" value="TRX_family"/>
    <property type="match status" value="1"/>
</dbReference>
<dbReference type="Proteomes" id="UP001501725">
    <property type="component" value="Unassembled WGS sequence"/>
</dbReference>
<dbReference type="SUPFAM" id="SSF52821">
    <property type="entry name" value="Rhodanese/Cell cycle control phosphatase"/>
    <property type="match status" value="1"/>
</dbReference>
<evidence type="ECO:0008006" key="5">
    <source>
        <dbReference type="Google" id="ProtNLM"/>
    </source>
</evidence>
<sequence length="218" mass="23897">MKKSAGLRILDLRPAARFAESHLPGALSLPYRDTSFRRRLAAIPKSTPLLLYGKNGEEGRDATERLRALGYKNAFSLQGGINWWALGDAPLEGPRAGVGISLAEYDSLRRGDLVLVDFGADWCGYCPDVNSSVTAIGAANPGTLTAISLDADLHPGLCKSLGVDAFPTLLLYQGGRLVWRQVGWISRADIERKVRRGLREFIPTVTPRRPGRNVEWDQ</sequence>
<dbReference type="Gene3D" id="3.40.30.10">
    <property type="entry name" value="Glutaredoxin"/>
    <property type="match status" value="1"/>
</dbReference>
<dbReference type="PANTHER" id="PTHR43031">
    <property type="entry name" value="FAD-DEPENDENT OXIDOREDUCTASE"/>
    <property type="match status" value="1"/>
</dbReference>
<evidence type="ECO:0000313" key="4">
    <source>
        <dbReference type="Proteomes" id="UP001501725"/>
    </source>
</evidence>
<dbReference type="Pfam" id="PF00085">
    <property type="entry name" value="Thioredoxin"/>
    <property type="match status" value="1"/>
</dbReference>
<dbReference type="SMART" id="SM00450">
    <property type="entry name" value="RHOD"/>
    <property type="match status" value="1"/>
</dbReference>
<dbReference type="InterPro" id="IPR001307">
    <property type="entry name" value="Thiosulphate_STrfase_CS"/>
</dbReference>
<dbReference type="InterPro" id="IPR036249">
    <property type="entry name" value="Thioredoxin-like_sf"/>
</dbReference>
<dbReference type="InterPro" id="IPR036873">
    <property type="entry name" value="Rhodanese-like_dom_sf"/>
</dbReference>
<dbReference type="InterPro" id="IPR050229">
    <property type="entry name" value="GlpE_sulfurtransferase"/>
</dbReference>
<dbReference type="PROSITE" id="PS00380">
    <property type="entry name" value="RHODANESE_1"/>
    <property type="match status" value="1"/>
</dbReference>
<dbReference type="InterPro" id="IPR001763">
    <property type="entry name" value="Rhodanese-like_dom"/>
</dbReference>
<dbReference type="Pfam" id="PF00581">
    <property type="entry name" value="Rhodanese"/>
    <property type="match status" value="1"/>
</dbReference>
<name>A0ABP8G6I1_9BACT</name>
<evidence type="ECO:0000259" key="2">
    <source>
        <dbReference type="PROSITE" id="PS51352"/>
    </source>
</evidence>
<dbReference type="InterPro" id="IPR013766">
    <property type="entry name" value="Thioredoxin_domain"/>
</dbReference>
<comment type="caution">
    <text evidence="3">The sequence shown here is derived from an EMBL/GenBank/DDBJ whole genome shotgun (WGS) entry which is preliminary data.</text>
</comment>
<feature type="domain" description="Thioredoxin" evidence="2">
    <location>
        <begin position="66"/>
        <end position="199"/>
    </location>
</feature>
<evidence type="ECO:0000313" key="3">
    <source>
        <dbReference type="EMBL" id="GAA4318310.1"/>
    </source>
</evidence>
<dbReference type="PROSITE" id="PS51352">
    <property type="entry name" value="THIOREDOXIN_2"/>
    <property type="match status" value="1"/>
</dbReference>